<keyword evidence="1" id="KW-0328">Glycosyltransferase</keyword>
<sequence length="566" mass="60981">MADLQPLLNVLLLADTAVQHLGEDPLLLGVQSARRLPPPARAHLARAADSTDGLRHALAEFLRDRPDQARSALARSGPARGWRRRLGAALAVQLGDRGLVGGLEDQPPSLRALDLWSRGHLDQAVDCLAGVGPARSQRARLSAELAMMSPGFRLPDLSPSPAWRRAPQDGPTRVLHLLTNSVPWTASGYALRSHHLLRAQLAEGLEASAITRIGYPVTIGALGARSHEVVDSVHYRRLLPARLAPTLPARLVDTARLVSAHVEHDAPHVLHTTTNYHNALVARSVARSYGIPWVYEMRGALEMTWVASRRDQDEALASQRFAALRAKETEMALSADAVITLSRVHRDELVARGVPAERIHVVPNAVEDRLPSSRPVSPGRARRALGLPDQGWWVGSVSSMVAYEGLDLLVRAVARCRAEGLDVRCLLVGDGVSRPGLEALARDLGLGPQECVLPGRVPHEQAHRWYSALDVFCVPRLDTPVCRVVTPLKPMTAMALGRPVLVSDLPALREVADRGPSAVFGAGSLDSLVDALVRAHREGIPGTAGADLPTWGGAARSTAGLYEVLR</sequence>
<protein>
    <submittedName>
        <fullName evidence="4">Putative glycosyl transferase</fullName>
    </submittedName>
</protein>
<name>A0A448HKR5_9ACTO</name>
<evidence type="ECO:0000259" key="3">
    <source>
        <dbReference type="Pfam" id="PF13579"/>
    </source>
</evidence>
<dbReference type="Pfam" id="PF13579">
    <property type="entry name" value="Glyco_trans_4_4"/>
    <property type="match status" value="1"/>
</dbReference>
<dbReference type="KEGG" id="ahw:NCTC11636_02618"/>
<dbReference type="Pfam" id="PF13692">
    <property type="entry name" value="Glyco_trans_1_4"/>
    <property type="match status" value="1"/>
</dbReference>
<dbReference type="Gene3D" id="3.40.50.2000">
    <property type="entry name" value="Glycogen Phosphorylase B"/>
    <property type="match status" value="2"/>
</dbReference>
<keyword evidence="2 4" id="KW-0808">Transferase</keyword>
<proteinExistence type="predicted"/>
<keyword evidence="5" id="KW-1185">Reference proteome</keyword>
<evidence type="ECO:0000313" key="4">
    <source>
        <dbReference type="EMBL" id="VEG30139.1"/>
    </source>
</evidence>
<dbReference type="Proteomes" id="UP000266895">
    <property type="component" value="Chromosome"/>
</dbReference>
<dbReference type="PANTHER" id="PTHR12526">
    <property type="entry name" value="GLYCOSYLTRANSFERASE"/>
    <property type="match status" value="1"/>
</dbReference>
<reference evidence="4 5" key="1">
    <citation type="submission" date="2018-12" db="EMBL/GenBank/DDBJ databases">
        <authorList>
            <consortium name="Pathogen Informatics"/>
        </authorList>
    </citation>
    <scope>NUCLEOTIDE SEQUENCE [LARGE SCALE GENOMIC DNA]</scope>
    <source>
        <strain evidence="4 5">NCTC11636</strain>
    </source>
</reference>
<dbReference type="RefSeq" id="WP_126383760.1">
    <property type="nucleotide sequence ID" value="NZ_LR134350.1"/>
</dbReference>
<dbReference type="PANTHER" id="PTHR12526:SF510">
    <property type="entry name" value="D-INOSITOL 3-PHOSPHATE GLYCOSYLTRANSFERASE"/>
    <property type="match status" value="1"/>
</dbReference>
<evidence type="ECO:0000256" key="1">
    <source>
        <dbReference type="ARBA" id="ARBA00022676"/>
    </source>
</evidence>
<dbReference type="EMBL" id="LR134350">
    <property type="protein sequence ID" value="VEG30139.1"/>
    <property type="molecule type" value="Genomic_DNA"/>
</dbReference>
<evidence type="ECO:0000313" key="5">
    <source>
        <dbReference type="Proteomes" id="UP000266895"/>
    </source>
</evidence>
<evidence type="ECO:0000256" key="2">
    <source>
        <dbReference type="ARBA" id="ARBA00022679"/>
    </source>
</evidence>
<gene>
    <name evidence="4" type="ORF">NCTC11636_02618</name>
</gene>
<dbReference type="SUPFAM" id="SSF53756">
    <property type="entry name" value="UDP-Glycosyltransferase/glycogen phosphorylase"/>
    <property type="match status" value="1"/>
</dbReference>
<dbReference type="GO" id="GO:0016757">
    <property type="term" value="F:glycosyltransferase activity"/>
    <property type="evidence" value="ECO:0007669"/>
    <property type="project" value="UniProtKB-KW"/>
</dbReference>
<dbReference type="OrthoDB" id="509705at2"/>
<feature type="domain" description="Glycosyltransferase subfamily 4-like N-terminal" evidence="3">
    <location>
        <begin position="188"/>
        <end position="364"/>
    </location>
</feature>
<organism evidence="4 5">
    <name type="scientific">Actinomyces howellii</name>
    <dbReference type="NCBI Taxonomy" id="52771"/>
    <lineage>
        <taxon>Bacteria</taxon>
        <taxon>Bacillati</taxon>
        <taxon>Actinomycetota</taxon>
        <taxon>Actinomycetes</taxon>
        <taxon>Actinomycetales</taxon>
        <taxon>Actinomycetaceae</taxon>
        <taxon>Actinomyces</taxon>
    </lineage>
</organism>
<dbReference type="InterPro" id="IPR028098">
    <property type="entry name" value="Glyco_trans_4-like_N"/>
</dbReference>
<accession>A0A448HKR5</accession>
<dbReference type="AlphaFoldDB" id="A0A448HKR5"/>